<feature type="region of interest" description="Disordered" evidence="1">
    <location>
        <begin position="478"/>
        <end position="507"/>
    </location>
</feature>
<proteinExistence type="predicted"/>
<dbReference type="AlphaFoldDB" id="A0A3M2S8S4"/>
<feature type="compositionally biased region" description="Basic and acidic residues" evidence="1">
    <location>
        <begin position="104"/>
        <end position="117"/>
    </location>
</feature>
<sequence length="612" mass="68959">MEKTVVRKDGRVWSDSSRLQLLAYLNWCVTYRGNLLPTAGDHLRRVTGNSFTEMQIRQKLRREWQNHGLCDNFNEVFTQGTPSLNLSDQEQMEIQSIFSGLRHGPHELRSNTRETQTRSRAALNAVRTSRAKSPAIRLKVTNKNSPIRPGTSPQLLDYNASGEGDGYSAVNLIQVPTTESELSSPCPSFLSVPQSRSRTSSPGPSEQPSADIAALQDEVLKLKGHNLTLQNRVSVLETDHAEIRHLRESEKGDDIKYCTRMISILEKRNKARSTHSRNVKDFQAGRHGLPESTIMQEYTALYSSIINESQAFCEDDESPRIRNNNEDAHPARAWAMTASGWDLYPLLCYYNTEAIPSSRLVAALVGAGIFDLVFERAFPDVLGVESPLMDGYRRHILIKDGPEALHMADLAALESFTQRDGDGKARLKNQMIEEKAEHLSKFMLQSLSFCITTQNRQATTPGDDSGMKDVLTDDDSDMEEAHLDSDLNMEEEPTHDDLGTEEMSPDLEDPLRKALNLKFSLTTSMTRLKFYFFLPGHCFDETSMEKDDMSSDGCAVKLCLLPALFSVPRSRLDTRIEESRWEVETRYDRCLTEAREDEVASLRLVAKAVVLT</sequence>
<feature type="compositionally biased region" description="Polar residues" evidence="1">
    <location>
        <begin position="178"/>
        <end position="208"/>
    </location>
</feature>
<organism evidence="2 3">
    <name type="scientific">Fusarium kuroshium</name>
    <dbReference type="NCBI Taxonomy" id="2010991"/>
    <lineage>
        <taxon>Eukaryota</taxon>
        <taxon>Fungi</taxon>
        <taxon>Dikarya</taxon>
        <taxon>Ascomycota</taxon>
        <taxon>Pezizomycotina</taxon>
        <taxon>Sordariomycetes</taxon>
        <taxon>Hypocreomycetidae</taxon>
        <taxon>Hypocreales</taxon>
        <taxon>Nectriaceae</taxon>
        <taxon>Fusarium</taxon>
        <taxon>Fusarium solani species complex</taxon>
    </lineage>
</organism>
<evidence type="ECO:0000313" key="3">
    <source>
        <dbReference type="Proteomes" id="UP000277212"/>
    </source>
</evidence>
<comment type="caution">
    <text evidence="2">The sequence shown here is derived from an EMBL/GenBank/DDBJ whole genome shotgun (WGS) entry which is preliminary data.</text>
</comment>
<dbReference type="Proteomes" id="UP000277212">
    <property type="component" value="Unassembled WGS sequence"/>
</dbReference>
<accession>A0A3M2S8S4</accession>
<evidence type="ECO:0000313" key="2">
    <source>
        <dbReference type="EMBL" id="RMJ13963.1"/>
    </source>
</evidence>
<name>A0A3M2S8S4_9HYPO</name>
<reference evidence="2 3" key="1">
    <citation type="submission" date="2017-06" db="EMBL/GenBank/DDBJ databases">
        <title>Comparative genomic analysis of Ambrosia Fusariam Clade fungi.</title>
        <authorList>
            <person name="Stajich J.E."/>
            <person name="Carrillo J."/>
            <person name="Kijimoto T."/>
            <person name="Eskalen A."/>
            <person name="O'Donnell K."/>
            <person name="Kasson M."/>
        </authorList>
    </citation>
    <scope>NUCLEOTIDE SEQUENCE [LARGE SCALE GENOMIC DNA]</scope>
    <source>
        <strain evidence="2">UCR3666</strain>
    </source>
</reference>
<keyword evidence="3" id="KW-1185">Reference proteome</keyword>
<gene>
    <name evidence="2" type="ORF">CDV36_006382</name>
</gene>
<protein>
    <submittedName>
        <fullName evidence="2">Uncharacterized protein</fullName>
    </submittedName>
</protein>
<dbReference type="OrthoDB" id="303107at2759"/>
<feature type="region of interest" description="Disordered" evidence="1">
    <location>
        <begin position="103"/>
        <end position="132"/>
    </location>
</feature>
<feature type="compositionally biased region" description="Acidic residues" evidence="1">
    <location>
        <begin position="487"/>
        <end position="507"/>
    </location>
</feature>
<feature type="region of interest" description="Disordered" evidence="1">
    <location>
        <begin position="178"/>
        <end position="210"/>
    </location>
</feature>
<evidence type="ECO:0000256" key="1">
    <source>
        <dbReference type="SAM" id="MobiDB-lite"/>
    </source>
</evidence>
<dbReference type="EMBL" id="NKUJ01000096">
    <property type="protein sequence ID" value="RMJ13963.1"/>
    <property type="molecule type" value="Genomic_DNA"/>
</dbReference>